<evidence type="ECO:0000256" key="5">
    <source>
        <dbReference type="ARBA" id="ARBA00022741"/>
    </source>
</evidence>
<evidence type="ECO:0000256" key="6">
    <source>
        <dbReference type="ARBA" id="ARBA00022777"/>
    </source>
</evidence>
<dbReference type="SMART" id="SM00220">
    <property type="entry name" value="S_TKc"/>
    <property type="match status" value="1"/>
</dbReference>
<feature type="domain" description="Protein kinase" evidence="11">
    <location>
        <begin position="9"/>
        <end position="268"/>
    </location>
</feature>
<organism evidence="12 13">
    <name type="scientific">Plutella xylostella</name>
    <name type="common">Diamondback moth</name>
    <name type="synonym">Plutella maculipennis</name>
    <dbReference type="NCBI Taxonomy" id="51655"/>
    <lineage>
        <taxon>Eukaryota</taxon>
        <taxon>Metazoa</taxon>
        <taxon>Ecdysozoa</taxon>
        <taxon>Arthropoda</taxon>
        <taxon>Hexapoda</taxon>
        <taxon>Insecta</taxon>
        <taxon>Pterygota</taxon>
        <taxon>Neoptera</taxon>
        <taxon>Endopterygota</taxon>
        <taxon>Lepidoptera</taxon>
        <taxon>Glossata</taxon>
        <taxon>Ditrysia</taxon>
        <taxon>Yponomeutoidea</taxon>
        <taxon>Plutellidae</taxon>
        <taxon>Plutella</taxon>
    </lineage>
</organism>
<evidence type="ECO:0000256" key="7">
    <source>
        <dbReference type="ARBA" id="ARBA00022840"/>
    </source>
</evidence>
<dbReference type="InterPro" id="IPR000719">
    <property type="entry name" value="Prot_kinase_dom"/>
</dbReference>
<proteinExistence type="inferred from homology"/>
<evidence type="ECO:0000256" key="9">
    <source>
        <dbReference type="ARBA" id="ARBA00048679"/>
    </source>
</evidence>
<dbReference type="Proteomes" id="UP000653454">
    <property type="component" value="Unassembled WGS sequence"/>
</dbReference>
<keyword evidence="5" id="KW-0547">Nucleotide-binding</keyword>
<keyword evidence="4" id="KW-0808">Transferase</keyword>
<feature type="region of interest" description="Disordered" evidence="10">
    <location>
        <begin position="439"/>
        <end position="461"/>
    </location>
</feature>
<dbReference type="GO" id="GO:0035556">
    <property type="term" value="P:intracellular signal transduction"/>
    <property type="evidence" value="ECO:0007669"/>
    <property type="project" value="TreeGrafter"/>
</dbReference>
<dbReference type="GO" id="GO:0005737">
    <property type="term" value="C:cytoplasm"/>
    <property type="evidence" value="ECO:0007669"/>
    <property type="project" value="TreeGrafter"/>
</dbReference>
<dbReference type="InterPro" id="IPR011009">
    <property type="entry name" value="Kinase-like_dom_sf"/>
</dbReference>
<dbReference type="AlphaFoldDB" id="A0A8S4EDZ2"/>
<dbReference type="GO" id="GO:0005524">
    <property type="term" value="F:ATP binding"/>
    <property type="evidence" value="ECO:0007669"/>
    <property type="project" value="UniProtKB-KW"/>
</dbReference>
<comment type="catalytic activity">
    <reaction evidence="8">
        <text>L-threonyl-[protein] + ATP = O-phospho-L-threonyl-[protein] + ADP + H(+)</text>
        <dbReference type="Rhea" id="RHEA:46608"/>
        <dbReference type="Rhea" id="RHEA-COMP:11060"/>
        <dbReference type="Rhea" id="RHEA-COMP:11605"/>
        <dbReference type="ChEBI" id="CHEBI:15378"/>
        <dbReference type="ChEBI" id="CHEBI:30013"/>
        <dbReference type="ChEBI" id="CHEBI:30616"/>
        <dbReference type="ChEBI" id="CHEBI:61977"/>
        <dbReference type="ChEBI" id="CHEBI:456216"/>
        <dbReference type="EC" id="2.7.11.1"/>
    </reaction>
</comment>
<dbReference type="PROSITE" id="PS00108">
    <property type="entry name" value="PROTEIN_KINASE_ST"/>
    <property type="match status" value="1"/>
</dbReference>
<sequence>MAGEFVEGWLVAQVLGEGSYGEVRLLVNARTGASGGLKTVRSDPGSASAGATPAAREAALHRALRHPHVLRCLGERTHGDLHYMFLEYAQGGELFDRIEPDVGMPCGPARRYWRQVLDGVQYLHSRGVAHRDLKPENLLLDHDDNVKISDFGMATLFRHGGKERLLSRVCGTLPYAAPEVLAAAERPYRAAPADLWAVAVVLVAMLAGELPWEKAHTACANYAAWLSGGGARPWGKLDTRALALVKRALQPEPTRRYTLDQLMRHPWTTASGADEVDSPKEESSWRGYSSQPAAAAGALSAADMDDMLSYSQPAHADDMLLATQSDRQTQLTQQSVLQRLVRRMTRVWVRVDEAAALEALCGVLSEQHYQHHYVHPRILAIECGSGLKMRAWALRAGAPSGDPTVLLEFRRSRGCGLEFKRRYLQIKRALEPIAAPPPPLSRDLLAPPIASQDVGEAMDET</sequence>
<dbReference type="SUPFAM" id="SSF56112">
    <property type="entry name" value="Protein kinase-like (PK-like)"/>
    <property type="match status" value="1"/>
</dbReference>
<name>A0A8S4EDZ2_PLUXY</name>
<dbReference type="EC" id="2.7.11.1" evidence="2"/>
<evidence type="ECO:0000313" key="13">
    <source>
        <dbReference type="Proteomes" id="UP000653454"/>
    </source>
</evidence>
<comment type="caution">
    <text evidence="12">The sequence shown here is derived from an EMBL/GenBank/DDBJ whole genome shotgun (WGS) entry which is preliminary data.</text>
</comment>
<dbReference type="PANTHER" id="PTHR24346:SF107">
    <property type="entry name" value="SERINE_THREONINE-PROTEIN KINASE CHK1"/>
    <property type="match status" value="1"/>
</dbReference>
<keyword evidence="7" id="KW-0067">ATP-binding</keyword>
<dbReference type="GO" id="GO:0004674">
    <property type="term" value="F:protein serine/threonine kinase activity"/>
    <property type="evidence" value="ECO:0007669"/>
    <property type="project" value="UniProtKB-KW"/>
</dbReference>
<keyword evidence="13" id="KW-1185">Reference proteome</keyword>
<evidence type="ECO:0000256" key="10">
    <source>
        <dbReference type="SAM" id="MobiDB-lite"/>
    </source>
</evidence>
<dbReference type="InterPro" id="IPR008271">
    <property type="entry name" value="Ser/Thr_kinase_AS"/>
</dbReference>
<keyword evidence="6" id="KW-0418">Kinase</keyword>
<dbReference type="FunFam" id="1.10.510.10:FF:000301">
    <property type="entry name" value="Serine/threonine-protein kinase Chk1"/>
    <property type="match status" value="1"/>
</dbReference>
<dbReference type="EMBL" id="CAJHNJ030000015">
    <property type="protein sequence ID" value="CAG9113595.1"/>
    <property type="molecule type" value="Genomic_DNA"/>
</dbReference>
<dbReference type="PANTHER" id="PTHR24346">
    <property type="entry name" value="MAP/MICROTUBULE AFFINITY-REGULATING KINASE"/>
    <property type="match status" value="1"/>
</dbReference>
<comment type="catalytic activity">
    <reaction evidence="9">
        <text>L-seryl-[protein] + ATP = O-phospho-L-seryl-[protein] + ADP + H(+)</text>
        <dbReference type="Rhea" id="RHEA:17989"/>
        <dbReference type="Rhea" id="RHEA-COMP:9863"/>
        <dbReference type="Rhea" id="RHEA-COMP:11604"/>
        <dbReference type="ChEBI" id="CHEBI:15378"/>
        <dbReference type="ChEBI" id="CHEBI:29999"/>
        <dbReference type="ChEBI" id="CHEBI:30616"/>
        <dbReference type="ChEBI" id="CHEBI:83421"/>
        <dbReference type="ChEBI" id="CHEBI:456216"/>
        <dbReference type="EC" id="2.7.11.1"/>
    </reaction>
</comment>
<feature type="region of interest" description="Disordered" evidence="10">
    <location>
        <begin position="268"/>
        <end position="287"/>
    </location>
</feature>
<dbReference type="PROSITE" id="PS50011">
    <property type="entry name" value="PROTEIN_KINASE_DOM"/>
    <property type="match status" value="1"/>
</dbReference>
<reference evidence="12" key="1">
    <citation type="submission" date="2020-11" db="EMBL/GenBank/DDBJ databases">
        <authorList>
            <person name="Whiteford S."/>
        </authorList>
    </citation>
    <scope>NUCLEOTIDE SEQUENCE</scope>
</reference>
<evidence type="ECO:0000256" key="1">
    <source>
        <dbReference type="ARBA" id="ARBA00010791"/>
    </source>
</evidence>
<dbReference type="Gene3D" id="1.10.510.10">
    <property type="entry name" value="Transferase(Phosphotransferase) domain 1"/>
    <property type="match status" value="1"/>
</dbReference>
<comment type="similarity">
    <text evidence="1">Belongs to the protein kinase superfamily. CAMK Ser/Thr protein kinase family. NIM1 subfamily.</text>
</comment>
<dbReference type="Pfam" id="PF00069">
    <property type="entry name" value="Pkinase"/>
    <property type="match status" value="1"/>
</dbReference>
<protein>
    <recommendedName>
        <fullName evidence="2">non-specific serine/threonine protein kinase</fullName>
        <ecNumber evidence="2">2.7.11.1</ecNumber>
    </recommendedName>
</protein>
<evidence type="ECO:0000256" key="4">
    <source>
        <dbReference type="ARBA" id="ARBA00022679"/>
    </source>
</evidence>
<evidence type="ECO:0000256" key="2">
    <source>
        <dbReference type="ARBA" id="ARBA00012513"/>
    </source>
</evidence>
<evidence type="ECO:0000256" key="8">
    <source>
        <dbReference type="ARBA" id="ARBA00047899"/>
    </source>
</evidence>
<accession>A0A8S4EDZ2</accession>
<evidence type="ECO:0000313" key="12">
    <source>
        <dbReference type="EMBL" id="CAG9113595.1"/>
    </source>
</evidence>
<gene>
    <name evidence="12" type="ORF">PLXY2_LOCUS5141</name>
</gene>
<evidence type="ECO:0000259" key="11">
    <source>
        <dbReference type="PROSITE" id="PS50011"/>
    </source>
</evidence>
<evidence type="ECO:0000256" key="3">
    <source>
        <dbReference type="ARBA" id="ARBA00022527"/>
    </source>
</evidence>
<keyword evidence="3" id="KW-0723">Serine/threonine-protein kinase</keyword>